<dbReference type="FunFam" id="1.10.20.10:FF:000011">
    <property type="entry name" value="Transcription initiation factor TFIID subunit 12"/>
    <property type="match status" value="1"/>
</dbReference>
<dbReference type="GO" id="GO:0051123">
    <property type="term" value="P:RNA polymerase II preinitiation complex assembly"/>
    <property type="evidence" value="ECO:0007669"/>
    <property type="project" value="TreeGrafter"/>
</dbReference>
<dbReference type="GO" id="GO:0000124">
    <property type="term" value="C:SAGA complex"/>
    <property type="evidence" value="ECO:0007669"/>
    <property type="project" value="InterPro"/>
</dbReference>
<dbReference type="GO" id="GO:0046982">
    <property type="term" value="F:protein heterodimerization activity"/>
    <property type="evidence" value="ECO:0007669"/>
    <property type="project" value="InterPro"/>
</dbReference>
<sequence length="123" mass="13948">MRQAGPVDLDGGSRILSKRKIQELVGEIDPTERLEPEVEDILCDIADEFIESVTAFACQLAKHRKADTLEAKDLQLHLERNWNIRIPGFAAEEIRSVRKTTVPSNHQERLNAITNTKNLAKFN</sequence>
<comment type="similarity">
    <text evidence="2">Belongs to the TAF12 family.</text>
</comment>
<keyword evidence="10" id="KW-1185">Reference proteome</keyword>
<evidence type="ECO:0000256" key="5">
    <source>
        <dbReference type="ARBA" id="ARBA00023242"/>
    </source>
</evidence>
<dbReference type="GeneID" id="63801142"/>
<dbReference type="GO" id="GO:0005669">
    <property type="term" value="C:transcription factor TFIID complex"/>
    <property type="evidence" value="ECO:0007669"/>
    <property type="project" value="InterPro"/>
</dbReference>
<proteinExistence type="inferred from homology"/>
<dbReference type="Pfam" id="PF03847">
    <property type="entry name" value="TFIID_20kDa"/>
    <property type="match status" value="1"/>
</dbReference>
<evidence type="ECO:0000313" key="10">
    <source>
        <dbReference type="Proteomes" id="UP000193922"/>
    </source>
</evidence>
<keyword evidence="4" id="KW-0804">Transcription</keyword>
<dbReference type="GO" id="GO:0017025">
    <property type="term" value="F:TBP-class protein binding"/>
    <property type="evidence" value="ECO:0007669"/>
    <property type="project" value="TreeGrafter"/>
</dbReference>
<evidence type="ECO:0000256" key="1">
    <source>
        <dbReference type="ARBA" id="ARBA00004123"/>
    </source>
</evidence>
<accession>A0A1Y1WG83</accession>
<dbReference type="Gene3D" id="1.10.20.10">
    <property type="entry name" value="Histone, subunit A"/>
    <property type="match status" value="1"/>
</dbReference>
<dbReference type="SUPFAM" id="SSF47113">
    <property type="entry name" value="Histone-fold"/>
    <property type="match status" value="1"/>
</dbReference>
<evidence type="ECO:0000259" key="8">
    <source>
        <dbReference type="Pfam" id="PF03847"/>
    </source>
</evidence>
<evidence type="ECO:0000256" key="7">
    <source>
        <dbReference type="ARBA" id="ARBA00093657"/>
    </source>
</evidence>
<dbReference type="OrthoDB" id="2193432at2759"/>
<evidence type="ECO:0000313" key="9">
    <source>
        <dbReference type="EMBL" id="ORX72348.1"/>
    </source>
</evidence>
<organism evidence="9 10">
    <name type="scientific">Linderina pennispora</name>
    <dbReference type="NCBI Taxonomy" id="61395"/>
    <lineage>
        <taxon>Eukaryota</taxon>
        <taxon>Fungi</taxon>
        <taxon>Fungi incertae sedis</taxon>
        <taxon>Zoopagomycota</taxon>
        <taxon>Kickxellomycotina</taxon>
        <taxon>Kickxellomycetes</taxon>
        <taxon>Kickxellales</taxon>
        <taxon>Kickxellaceae</taxon>
        <taxon>Linderina</taxon>
    </lineage>
</organism>
<dbReference type="RefSeq" id="XP_040745772.1">
    <property type="nucleotide sequence ID" value="XM_040884494.1"/>
</dbReference>
<evidence type="ECO:0000256" key="3">
    <source>
        <dbReference type="ARBA" id="ARBA00023015"/>
    </source>
</evidence>
<comment type="caution">
    <text evidence="9">The sequence shown here is derived from an EMBL/GenBank/DDBJ whole genome shotgun (WGS) entry which is preliminary data.</text>
</comment>
<dbReference type="CDD" id="cd07981">
    <property type="entry name" value="HFD_TAF12"/>
    <property type="match status" value="1"/>
</dbReference>
<comment type="subcellular location">
    <subcellularLocation>
        <location evidence="1">Nucleus</location>
    </subcellularLocation>
</comment>
<gene>
    <name evidence="9" type="ORF">DL89DRAFT_221134</name>
</gene>
<keyword evidence="3" id="KW-0805">Transcription regulation</keyword>
<keyword evidence="5" id="KW-0539">Nucleus</keyword>
<dbReference type="InterPro" id="IPR003228">
    <property type="entry name" value="TFIID_TAF12_dom"/>
</dbReference>
<dbReference type="GO" id="GO:0003677">
    <property type="term" value="F:DNA binding"/>
    <property type="evidence" value="ECO:0007669"/>
    <property type="project" value="TreeGrafter"/>
</dbReference>
<dbReference type="PANTHER" id="PTHR12264:SF21">
    <property type="entry name" value="TRANSCRIPTION INITIATION FACTOR TFIID SUBUNIT 12"/>
    <property type="match status" value="1"/>
</dbReference>
<evidence type="ECO:0000256" key="6">
    <source>
        <dbReference type="ARBA" id="ARBA00075089"/>
    </source>
</evidence>
<dbReference type="AlphaFoldDB" id="A0A1Y1WG83"/>
<evidence type="ECO:0000256" key="4">
    <source>
        <dbReference type="ARBA" id="ARBA00023163"/>
    </source>
</evidence>
<dbReference type="PANTHER" id="PTHR12264">
    <property type="entry name" value="TRANSCRIPTION INITIATION FACTOR TFIID SUBUNIT 12"/>
    <property type="match status" value="1"/>
</dbReference>
<dbReference type="EMBL" id="MCFD01000003">
    <property type="protein sequence ID" value="ORX72348.1"/>
    <property type="molecule type" value="Genomic_DNA"/>
</dbReference>
<protein>
    <recommendedName>
        <fullName evidence="6">TBP-associated factor 12</fullName>
    </recommendedName>
    <alternativeName>
        <fullName evidence="7">Transcription initiation factor TFIID subunit 12</fullName>
    </alternativeName>
</protein>
<reference evidence="9 10" key="1">
    <citation type="submission" date="2016-07" db="EMBL/GenBank/DDBJ databases">
        <title>Pervasive Adenine N6-methylation of Active Genes in Fungi.</title>
        <authorList>
            <consortium name="DOE Joint Genome Institute"/>
            <person name="Mondo S.J."/>
            <person name="Dannebaum R.O."/>
            <person name="Kuo R.C."/>
            <person name="Labutti K."/>
            <person name="Haridas S."/>
            <person name="Kuo A."/>
            <person name="Salamov A."/>
            <person name="Ahrendt S.R."/>
            <person name="Lipzen A."/>
            <person name="Sullivan W."/>
            <person name="Andreopoulos W.B."/>
            <person name="Clum A."/>
            <person name="Lindquist E."/>
            <person name="Daum C."/>
            <person name="Ramamoorthy G.K."/>
            <person name="Gryganskyi A."/>
            <person name="Culley D."/>
            <person name="Magnuson J.K."/>
            <person name="James T.Y."/>
            <person name="O'Malley M.A."/>
            <person name="Stajich J.E."/>
            <person name="Spatafora J.W."/>
            <person name="Visel A."/>
            <person name="Grigoriev I.V."/>
        </authorList>
    </citation>
    <scope>NUCLEOTIDE SEQUENCE [LARGE SCALE GENOMIC DNA]</scope>
    <source>
        <strain evidence="9 10">ATCC 12442</strain>
    </source>
</reference>
<name>A0A1Y1WG83_9FUNG</name>
<feature type="domain" description="Transcription initiation factor TFIID subunit 12" evidence="8">
    <location>
        <begin position="17"/>
        <end position="84"/>
    </location>
</feature>
<dbReference type="InterPro" id="IPR009072">
    <property type="entry name" value="Histone-fold"/>
</dbReference>
<evidence type="ECO:0000256" key="2">
    <source>
        <dbReference type="ARBA" id="ARBA00007530"/>
    </source>
</evidence>
<dbReference type="InterPro" id="IPR037794">
    <property type="entry name" value="TAF12"/>
</dbReference>
<dbReference type="Proteomes" id="UP000193922">
    <property type="component" value="Unassembled WGS sequence"/>
</dbReference>
<dbReference type="STRING" id="61395.A0A1Y1WG83"/>